<dbReference type="Gene3D" id="1.20.1070.10">
    <property type="entry name" value="Rhodopsin 7-helix transmembrane proteins"/>
    <property type="match status" value="2"/>
</dbReference>
<dbReference type="GO" id="GO:0030593">
    <property type="term" value="P:neutrophil chemotaxis"/>
    <property type="evidence" value="ECO:0007669"/>
    <property type="project" value="TreeGrafter"/>
</dbReference>
<keyword evidence="2 8" id="KW-0812">Transmembrane</keyword>
<feature type="transmembrane region" description="Helical" evidence="8">
    <location>
        <begin position="191"/>
        <end position="212"/>
    </location>
</feature>
<dbReference type="GO" id="GO:0007204">
    <property type="term" value="P:positive regulation of cytosolic calcium ion concentration"/>
    <property type="evidence" value="ECO:0007669"/>
    <property type="project" value="TreeGrafter"/>
</dbReference>
<evidence type="ECO:0000256" key="3">
    <source>
        <dbReference type="ARBA" id="ARBA00022989"/>
    </source>
</evidence>
<feature type="transmembrane region" description="Helical" evidence="8">
    <location>
        <begin position="224"/>
        <end position="242"/>
    </location>
</feature>
<keyword evidence="5 8" id="KW-0472">Membrane</keyword>
<comment type="subcellular location">
    <subcellularLocation>
        <location evidence="1">Membrane</location>
    </subcellularLocation>
</comment>
<evidence type="ECO:0000256" key="2">
    <source>
        <dbReference type="ARBA" id="ARBA00022692"/>
    </source>
</evidence>
<dbReference type="InterPro" id="IPR017452">
    <property type="entry name" value="GPCR_Rhodpsn_7TM"/>
</dbReference>
<keyword evidence="11" id="KW-1185">Reference proteome</keyword>
<protein>
    <recommendedName>
        <fullName evidence="9">G-protein coupled receptors family 1 profile domain-containing protein</fullName>
    </recommendedName>
</protein>
<dbReference type="InterPro" id="IPR000276">
    <property type="entry name" value="GPCR_Rhodpsn"/>
</dbReference>
<dbReference type="PANTHER" id="PTHR10489:SF930">
    <property type="entry name" value="C-X-C CHEMOKINE RECEPTOR TYPE 1-LIKE"/>
    <property type="match status" value="1"/>
</dbReference>
<evidence type="ECO:0000313" key="11">
    <source>
        <dbReference type="Proteomes" id="UP001046870"/>
    </source>
</evidence>
<dbReference type="GO" id="GO:0009897">
    <property type="term" value="C:external side of plasma membrane"/>
    <property type="evidence" value="ECO:0007669"/>
    <property type="project" value="TreeGrafter"/>
</dbReference>
<dbReference type="GO" id="GO:0019957">
    <property type="term" value="F:C-C chemokine binding"/>
    <property type="evidence" value="ECO:0007669"/>
    <property type="project" value="TreeGrafter"/>
</dbReference>
<evidence type="ECO:0000256" key="1">
    <source>
        <dbReference type="ARBA" id="ARBA00004370"/>
    </source>
</evidence>
<keyword evidence="6" id="KW-0675">Receptor</keyword>
<evidence type="ECO:0000256" key="4">
    <source>
        <dbReference type="ARBA" id="ARBA00023040"/>
    </source>
</evidence>
<evidence type="ECO:0000256" key="5">
    <source>
        <dbReference type="ARBA" id="ARBA00023136"/>
    </source>
</evidence>
<keyword evidence="4" id="KW-0297">G-protein coupled receptor</keyword>
<comment type="caution">
    <text evidence="10">The sequence shown here is derived from an EMBL/GenBank/DDBJ whole genome shotgun (WGS) entry which is preliminary data.</text>
</comment>
<dbReference type="PRINTS" id="PR01559">
    <property type="entry name" value="DUFFYANTIGEN"/>
</dbReference>
<dbReference type="InterPro" id="IPR050119">
    <property type="entry name" value="CCR1-9-like"/>
</dbReference>
<dbReference type="Proteomes" id="UP001046870">
    <property type="component" value="Chromosome 12"/>
</dbReference>
<dbReference type="GO" id="GO:0019722">
    <property type="term" value="P:calcium-mediated signaling"/>
    <property type="evidence" value="ECO:0007669"/>
    <property type="project" value="TreeGrafter"/>
</dbReference>
<keyword evidence="3 8" id="KW-1133">Transmembrane helix</keyword>
<evidence type="ECO:0000256" key="6">
    <source>
        <dbReference type="ARBA" id="ARBA00023170"/>
    </source>
</evidence>
<feature type="transmembrane region" description="Helical" evidence="8">
    <location>
        <begin position="53"/>
        <end position="72"/>
    </location>
</feature>
<evidence type="ECO:0000256" key="7">
    <source>
        <dbReference type="ARBA" id="ARBA00023224"/>
    </source>
</evidence>
<dbReference type="OrthoDB" id="9946013at2759"/>
<dbReference type="PANTHER" id="PTHR10489">
    <property type="entry name" value="CELL ADHESION MOLECULE"/>
    <property type="match status" value="1"/>
</dbReference>
<evidence type="ECO:0000256" key="8">
    <source>
        <dbReference type="SAM" id="Phobius"/>
    </source>
</evidence>
<sequence>MHEPNLSSFVITWDEDYSNYSDYNISEAELDKSTEICSATTISPAVHIAVCTFYILIFLLAIPGNLVVGLVIGSRKQALSPSDVYLLNLAVADTLLALTLPLWATALVRGWVFGDFMCKLVSLVQEEAEQEAVQRRHVCRYLGGGAVFALPVLYNEAFLPPGAEQMVCAEQYDPDHAQVWRFSTRVLRHTLGFLLPLAVMLLCYGVTVARLLRTRGFQKQRAMRVIVAVVAAFLLCWTPYHLSVMADTLMRARLVSFGCGARRAVDRALFGTQSLGLLHCCVNPALYAFIGEKFRRSMLLLLCRKKVLERGSSSRISRSTSQTSEANSTLM</sequence>
<feature type="transmembrane region" description="Helical" evidence="8">
    <location>
        <begin position="84"/>
        <end position="104"/>
    </location>
</feature>
<feature type="domain" description="G-protein coupled receptors family 1 profile" evidence="9">
    <location>
        <begin position="168"/>
        <end position="287"/>
    </location>
</feature>
<dbReference type="GO" id="GO:0016493">
    <property type="term" value="F:C-C chemokine receptor activity"/>
    <property type="evidence" value="ECO:0007669"/>
    <property type="project" value="TreeGrafter"/>
</dbReference>
<proteinExistence type="predicted"/>
<dbReference type="EMBL" id="JAFDVH010000012">
    <property type="protein sequence ID" value="KAG7466804.1"/>
    <property type="molecule type" value="Genomic_DNA"/>
</dbReference>
<dbReference type="PROSITE" id="PS50262">
    <property type="entry name" value="G_PROTEIN_RECEP_F1_2"/>
    <property type="match status" value="2"/>
</dbReference>
<feature type="domain" description="G-protein coupled receptors family 1 profile" evidence="9">
    <location>
        <begin position="64"/>
        <end position="124"/>
    </location>
</feature>
<accession>A0A9D3PRE7</accession>
<name>A0A9D3PRE7_MEGAT</name>
<dbReference type="PRINTS" id="PR00237">
    <property type="entry name" value="GPCRRHODOPSN"/>
</dbReference>
<evidence type="ECO:0000313" key="10">
    <source>
        <dbReference type="EMBL" id="KAG7466804.1"/>
    </source>
</evidence>
<dbReference type="GO" id="GO:0006955">
    <property type="term" value="P:immune response"/>
    <property type="evidence" value="ECO:0007669"/>
    <property type="project" value="TreeGrafter"/>
</dbReference>
<reference evidence="10" key="1">
    <citation type="submission" date="2021-01" db="EMBL/GenBank/DDBJ databases">
        <authorList>
            <person name="Zahm M."/>
            <person name="Roques C."/>
            <person name="Cabau C."/>
            <person name="Klopp C."/>
            <person name="Donnadieu C."/>
            <person name="Jouanno E."/>
            <person name="Lampietro C."/>
            <person name="Louis A."/>
            <person name="Herpin A."/>
            <person name="Echchiki A."/>
            <person name="Berthelot C."/>
            <person name="Parey E."/>
            <person name="Roest-Crollius H."/>
            <person name="Braasch I."/>
            <person name="Postlethwait J."/>
            <person name="Bobe J."/>
            <person name="Montfort J."/>
            <person name="Bouchez O."/>
            <person name="Begum T."/>
            <person name="Mejri S."/>
            <person name="Adams A."/>
            <person name="Chen W.-J."/>
            <person name="Guiguen Y."/>
        </authorList>
    </citation>
    <scope>NUCLEOTIDE SEQUENCE</scope>
    <source>
        <strain evidence="10">YG-15Mar2019-1</strain>
        <tissue evidence="10">Brain</tissue>
    </source>
</reference>
<evidence type="ECO:0000259" key="9">
    <source>
        <dbReference type="PROSITE" id="PS50262"/>
    </source>
</evidence>
<dbReference type="Pfam" id="PF00001">
    <property type="entry name" value="7tm_1"/>
    <property type="match status" value="2"/>
</dbReference>
<keyword evidence="7" id="KW-0807">Transducer</keyword>
<dbReference type="AlphaFoldDB" id="A0A9D3PRE7"/>
<gene>
    <name evidence="10" type="ORF">MATL_G00146200</name>
</gene>
<dbReference type="SUPFAM" id="SSF81321">
    <property type="entry name" value="Family A G protein-coupled receptor-like"/>
    <property type="match status" value="1"/>
</dbReference>
<organism evidence="10 11">
    <name type="scientific">Megalops atlanticus</name>
    <name type="common">Tarpon</name>
    <name type="synonym">Clupea gigantea</name>
    <dbReference type="NCBI Taxonomy" id="7932"/>
    <lineage>
        <taxon>Eukaryota</taxon>
        <taxon>Metazoa</taxon>
        <taxon>Chordata</taxon>
        <taxon>Craniata</taxon>
        <taxon>Vertebrata</taxon>
        <taxon>Euteleostomi</taxon>
        <taxon>Actinopterygii</taxon>
        <taxon>Neopterygii</taxon>
        <taxon>Teleostei</taxon>
        <taxon>Elopiformes</taxon>
        <taxon>Megalopidae</taxon>
        <taxon>Megalops</taxon>
    </lineage>
</organism>